<dbReference type="RefSeq" id="WP_161893915.1">
    <property type="nucleotide sequence ID" value="NZ_BJOV01000002.1"/>
</dbReference>
<protein>
    <recommendedName>
        <fullName evidence="5">HTH tetR-type domain-containing protein</fullName>
    </recommendedName>
</protein>
<dbReference type="AlphaFoldDB" id="A0A7I9V457"/>
<dbReference type="PRINTS" id="PR00455">
    <property type="entry name" value="HTHTETR"/>
</dbReference>
<dbReference type="Gene3D" id="1.10.357.10">
    <property type="entry name" value="Tetracycline Repressor, domain 2"/>
    <property type="match status" value="1"/>
</dbReference>
<dbReference type="InterPro" id="IPR001647">
    <property type="entry name" value="HTH_TetR"/>
</dbReference>
<keyword evidence="3" id="KW-0804">Transcription</keyword>
<keyword evidence="7" id="KW-1185">Reference proteome</keyword>
<sequence>MAHIPAAERRRQIIEVAARVIGREGVAKATTRKIGAEAGANIGTLHYTFGSKEDLLEATFAYCWDVASEIVDESIEAAVGPADAARELLTRYVELAIADPDIIAAQFQLLNWALAEGRRDQALNLTQQLDVLVQEALQRAEWSDELTVTHERAGRIIVSMLDGILIRFGVTRSEEAIREDLATAIQFVEAALIGAGATP</sequence>
<dbReference type="Proteomes" id="UP000444960">
    <property type="component" value="Unassembled WGS sequence"/>
</dbReference>
<dbReference type="PANTHER" id="PTHR47506">
    <property type="entry name" value="TRANSCRIPTIONAL REGULATORY PROTEIN"/>
    <property type="match status" value="1"/>
</dbReference>
<feature type="DNA-binding region" description="H-T-H motif" evidence="4">
    <location>
        <begin position="30"/>
        <end position="49"/>
    </location>
</feature>
<dbReference type="PANTHER" id="PTHR47506:SF1">
    <property type="entry name" value="HTH-TYPE TRANSCRIPTIONAL REGULATOR YJDC"/>
    <property type="match status" value="1"/>
</dbReference>
<dbReference type="PROSITE" id="PS50977">
    <property type="entry name" value="HTH_TETR_2"/>
    <property type="match status" value="1"/>
</dbReference>
<evidence type="ECO:0000313" key="7">
    <source>
        <dbReference type="Proteomes" id="UP000444960"/>
    </source>
</evidence>
<evidence type="ECO:0000256" key="4">
    <source>
        <dbReference type="PROSITE-ProRule" id="PRU00335"/>
    </source>
</evidence>
<dbReference type="InterPro" id="IPR009057">
    <property type="entry name" value="Homeodomain-like_sf"/>
</dbReference>
<evidence type="ECO:0000256" key="1">
    <source>
        <dbReference type="ARBA" id="ARBA00023015"/>
    </source>
</evidence>
<dbReference type="SUPFAM" id="SSF46689">
    <property type="entry name" value="Homeodomain-like"/>
    <property type="match status" value="1"/>
</dbReference>
<evidence type="ECO:0000256" key="3">
    <source>
        <dbReference type="ARBA" id="ARBA00023163"/>
    </source>
</evidence>
<dbReference type="OrthoDB" id="5242433at2"/>
<feature type="domain" description="HTH tetR-type" evidence="5">
    <location>
        <begin position="7"/>
        <end position="67"/>
    </location>
</feature>
<organism evidence="6 7">
    <name type="scientific">Gordonia spumicola</name>
    <dbReference type="NCBI Taxonomy" id="589161"/>
    <lineage>
        <taxon>Bacteria</taxon>
        <taxon>Bacillati</taxon>
        <taxon>Actinomycetota</taxon>
        <taxon>Actinomycetes</taxon>
        <taxon>Mycobacteriales</taxon>
        <taxon>Gordoniaceae</taxon>
        <taxon>Gordonia</taxon>
    </lineage>
</organism>
<dbReference type="Gene3D" id="1.10.10.60">
    <property type="entry name" value="Homeodomain-like"/>
    <property type="match status" value="1"/>
</dbReference>
<evidence type="ECO:0000256" key="2">
    <source>
        <dbReference type="ARBA" id="ARBA00023125"/>
    </source>
</evidence>
<comment type="caution">
    <text evidence="6">The sequence shown here is derived from an EMBL/GenBank/DDBJ whole genome shotgun (WGS) entry which is preliminary data.</text>
</comment>
<keyword evidence="2 4" id="KW-0238">DNA-binding</keyword>
<proteinExistence type="predicted"/>
<name>A0A7I9V457_9ACTN</name>
<gene>
    <name evidence="6" type="ORF">nbrc107696_04000</name>
</gene>
<dbReference type="Pfam" id="PF00440">
    <property type="entry name" value="TetR_N"/>
    <property type="match status" value="1"/>
</dbReference>
<evidence type="ECO:0000313" key="6">
    <source>
        <dbReference type="EMBL" id="GED99953.1"/>
    </source>
</evidence>
<reference evidence="7" key="1">
    <citation type="submission" date="2019-06" db="EMBL/GenBank/DDBJ databases">
        <title>Gordonia isolated from sludge of a wastewater treatment plant.</title>
        <authorList>
            <person name="Tamura T."/>
            <person name="Aoyama K."/>
            <person name="Kang Y."/>
            <person name="Saito S."/>
            <person name="Akiyama N."/>
            <person name="Yazawa K."/>
            <person name="Gonoi T."/>
            <person name="Mikami Y."/>
        </authorList>
    </citation>
    <scope>NUCLEOTIDE SEQUENCE [LARGE SCALE GENOMIC DNA]</scope>
    <source>
        <strain evidence="7">NBRC 107696</strain>
    </source>
</reference>
<dbReference type="GO" id="GO:0003677">
    <property type="term" value="F:DNA binding"/>
    <property type="evidence" value="ECO:0007669"/>
    <property type="project" value="UniProtKB-UniRule"/>
</dbReference>
<dbReference type="EMBL" id="BJOV01000002">
    <property type="protein sequence ID" value="GED99953.1"/>
    <property type="molecule type" value="Genomic_DNA"/>
</dbReference>
<evidence type="ECO:0000259" key="5">
    <source>
        <dbReference type="PROSITE" id="PS50977"/>
    </source>
</evidence>
<keyword evidence="1" id="KW-0805">Transcription regulation</keyword>
<accession>A0A7I9V457</accession>